<comment type="caution">
    <text evidence="3">The sequence shown here is derived from an EMBL/GenBank/DDBJ whole genome shotgun (WGS) entry which is preliminary data.</text>
</comment>
<dbReference type="GO" id="GO:0016787">
    <property type="term" value="F:hydrolase activity"/>
    <property type="evidence" value="ECO:0007669"/>
    <property type="project" value="UniProtKB-KW"/>
</dbReference>
<evidence type="ECO:0000259" key="2">
    <source>
        <dbReference type="Pfam" id="PF02627"/>
    </source>
</evidence>
<keyword evidence="3" id="KW-0378">Hydrolase</keyword>
<dbReference type="Pfam" id="PF00561">
    <property type="entry name" value="Abhydrolase_1"/>
    <property type="match status" value="1"/>
</dbReference>
<gene>
    <name evidence="3" type="ORF">GRI68_10190</name>
</gene>
<dbReference type="Pfam" id="PF02627">
    <property type="entry name" value="CMD"/>
    <property type="match status" value="1"/>
</dbReference>
<dbReference type="OrthoDB" id="9779853at2"/>
<feature type="domain" description="AB hydrolase-1" evidence="1">
    <location>
        <begin position="149"/>
        <end position="370"/>
    </location>
</feature>
<dbReference type="SUPFAM" id="SSF53474">
    <property type="entry name" value="alpha/beta-Hydrolases"/>
    <property type="match status" value="1"/>
</dbReference>
<evidence type="ECO:0000313" key="3">
    <source>
        <dbReference type="EMBL" id="MXP10546.1"/>
    </source>
</evidence>
<dbReference type="GO" id="GO:0051920">
    <property type="term" value="F:peroxiredoxin activity"/>
    <property type="evidence" value="ECO:0007669"/>
    <property type="project" value="InterPro"/>
</dbReference>
<reference evidence="3 4" key="1">
    <citation type="submission" date="2019-12" db="EMBL/GenBank/DDBJ databases">
        <title>Genomic-based taxomic classification of the family Erythrobacteraceae.</title>
        <authorList>
            <person name="Xu L."/>
        </authorList>
    </citation>
    <scope>NUCLEOTIDE SEQUENCE [LARGE SCALE GENOMIC DNA]</scope>
    <source>
        <strain evidence="3 4">LMG 29519</strain>
    </source>
</reference>
<dbReference type="InterPro" id="IPR029032">
    <property type="entry name" value="AhpD-like"/>
</dbReference>
<dbReference type="Gene3D" id="3.40.50.1820">
    <property type="entry name" value="alpha/beta hydrolase"/>
    <property type="match status" value="1"/>
</dbReference>
<dbReference type="PRINTS" id="PR00111">
    <property type="entry name" value="ABHYDROLASE"/>
</dbReference>
<name>A0A6I4U497_9SPHN</name>
<proteinExistence type="predicted"/>
<dbReference type="InterPro" id="IPR003779">
    <property type="entry name" value="CMD-like"/>
</dbReference>
<evidence type="ECO:0000259" key="1">
    <source>
        <dbReference type="Pfam" id="PF00561"/>
    </source>
</evidence>
<dbReference type="EMBL" id="WTYR01000001">
    <property type="protein sequence ID" value="MXP10546.1"/>
    <property type="molecule type" value="Genomic_DNA"/>
</dbReference>
<feature type="domain" description="Carboxymuconolactone decarboxylase-like" evidence="2">
    <location>
        <begin position="31"/>
        <end position="116"/>
    </location>
</feature>
<evidence type="ECO:0000313" key="4">
    <source>
        <dbReference type="Proteomes" id="UP000429229"/>
    </source>
</evidence>
<protein>
    <submittedName>
        <fullName evidence="3">Alpha/beta fold hydrolase</fullName>
    </submittedName>
</protein>
<sequence>MTKAAIGRRELFAIDGARGDQTEAWIRAASPALADTLIEHAFGSIFALTTLSRREREMASVAILAAIGGAEPQLRLHVEAALRVGADRDEIVALVEHLSVYAGYPRAINMLRIVTEVFEEQAIPAALPSRTVTIGNMTTRMFDSGGDKPVMVLVHALGLDWRMWRDVIPPLCDRYRVVAYDLRGFGGAVEAEPASGAAHYAADLAELIESLDAGPVSVAGLSLGGTIALELALARPELVRGLAIIAATAWPFPAFAERADAARDHGVAAQLRSTLTRWFNPADLAENDWSVRYARDCVLRAQLPGWCAGWNALDRLDIADRLGEITLPTRVIAGECDASTPPGLMEKLLTIPGSRMDVIPGAPHMLALTHAAQLSALLLDLEN</sequence>
<dbReference type="SUPFAM" id="SSF69118">
    <property type="entry name" value="AhpD-like"/>
    <property type="match status" value="1"/>
</dbReference>
<dbReference type="Proteomes" id="UP000429229">
    <property type="component" value="Unassembled WGS sequence"/>
</dbReference>
<dbReference type="Gene3D" id="1.20.1290.10">
    <property type="entry name" value="AhpD-like"/>
    <property type="match status" value="1"/>
</dbReference>
<dbReference type="PANTHER" id="PTHR33570">
    <property type="entry name" value="4-CARBOXYMUCONOLACTONE DECARBOXYLASE FAMILY PROTEIN"/>
    <property type="match status" value="1"/>
</dbReference>
<dbReference type="RefSeq" id="WP_160617137.1">
    <property type="nucleotide sequence ID" value="NZ_WTYR01000001.1"/>
</dbReference>
<dbReference type="InterPro" id="IPR052512">
    <property type="entry name" value="4CMD/NDH-1_regulator"/>
</dbReference>
<keyword evidence="4" id="KW-1185">Reference proteome</keyword>
<organism evidence="3 4">
    <name type="scientific">Alteriqipengyuania halimionae</name>
    <dbReference type="NCBI Taxonomy" id="1926630"/>
    <lineage>
        <taxon>Bacteria</taxon>
        <taxon>Pseudomonadati</taxon>
        <taxon>Pseudomonadota</taxon>
        <taxon>Alphaproteobacteria</taxon>
        <taxon>Sphingomonadales</taxon>
        <taxon>Erythrobacteraceae</taxon>
        <taxon>Alteriqipengyuania</taxon>
    </lineage>
</organism>
<dbReference type="AlphaFoldDB" id="A0A6I4U497"/>
<accession>A0A6I4U497</accession>
<dbReference type="InterPro" id="IPR000073">
    <property type="entry name" value="AB_hydrolase_1"/>
</dbReference>
<dbReference type="PANTHER" id="PTHR33570:SF2">
    <property type="entry name" value="CARBOXYMUCONOLACTONE DECARBOXYLASE-LIKE DOMAIN-CONTAINING PROTEIN"/>
    <property type="match status" value="1"/>
</dbReference>
<dbReference type="InterPro" id="IPR029058">
    <property type="entry name" value="AB_hydrolase_fold"/>
</dbReference>